<evidence type="ECO:0000313" key="14">
    <source>
        <dbReference type="EMBL" id="QCC86909.1"/>
    </source>
</evidence>
<accession>A0A4P7UKV3</accession>
<dbReference type="InterPro" id="IPR052029">
    <property type="entry name" value="PpiD_chaperone"/>
</dbReference>
<proteinExistence type="inferred from homology"/>
<reference evidence="14 15" key="1">
    <citation type="submission" date="2019-02" db="EMBL/GenBank/DDBJ databases">
        <title>Complete Genome Sequence of Desulfovibrio desulfuricans IC1, a Sulfonate Utilizing Anaerobe.</title>
        <authorList>
            <person name="Day L.A."/>
            <person name="De Leon K.B."/>
            <person name="Wall J.D."/>
        </authorList>
    </citation>
    <scope>NUCLEOTIDE SEQUENCE [LARGE SCALE GENOMIC DNA]</scope>
    <source>
        <strain evidence="14 15">IC1</strain>
    </source>
</reference>
<name>A0A4P7UKV3_DESDE</name>
<evidence type="ECO:0000256" key="9">
    <source>
        <dbReference type="ARBA" id="ARBA00040743"/>
    </source>
</evidence>
<comment type="subcellular location">
    <subcellularLocation>
        <location evidence="1">Cell inner membrane</location>
        <topology evidence="1">Single-pass type II membrane protein</topology>
        <orientation evidence="1">Periplasmic side</orientation>
    </subcellularLocation>
</comment>
<dbReference type="InterPro" id="IPR027304">
    <property type="entry name" value="Trigger_fact/SurA_dom_sf"/>
</dbReference>
<keyword evidence="6 12" id="KW-0472">Membrane</keyword>
<dbReference type="InterPro" id="IPR000297">
    <property type="entry name" value="PPIase_PpiC"/>
</dbReference>
<feature type="transmembrane region" description="Helical" evidence="12">
    <location>
        <begin position="12"/>
        <end position="31"/>
    </location>
</feature>
<evidence type="ECO:0000256" key="5">
    <source>
        <dbReference type="ARBA" id="ARBA00022989"/>
    </source>
</evidence>
<keyword evidence="11 14" id="KW-0413">Isomerase</keyword>
<dbReference type="OrthoDB" id="9812372at2"/>
<dbReference type="Pfam" id="PF13624">
    <property type="entry name" value="SurA_N_3"/>
    <property type="match status" value="1"/>
</dbReference>
<dbReference type="InterPro" id="IPR046357">
    <property type="entry name" value="PPIase_dom_sf"/>
</dbReference>
<keyword evidence="5 12" id="KW-1133">Transmembrane helix</keyword>
<evidence type="ECO:0000256" key="6">
    <source>
        <dbReference type="ARBA" id="ARBA00023136"/>
    </source>
</evidence>
<feature type="domain" description="PpiC" evidence="13">
    <location>
        <begin position="264"/>
        <end position="365"/>
    </location>
</feature>
<evidence type="ECO:0000256" key="2">
    <source>
        <dbReference type="ARBA" id="ARBA00022475"/>
    </source>
</evidence>
<dbReference type="Gene3D" id="1.10.4030.10">
    <property type="entry name" value="Porin chaperone SurA, peptide-binding domain"/>
    <property type="match status" value="1"/>
</dbReference>
<evidence type="ECO:0000259" key="13">
    <source>
        <dbReference type="PROSITE" id="PS50198"/>
    </source>
</evidence>
<keyword evidence="4 12" id="KW-0812">Transmembrane</keyword>
<keyword evidence="11" id="KW-0697">Rotamase</keyword>
<protein>
    <recommendedName>
        <fullName evidence="9">Periplasmic chaperone PpiD</fullName>
    </recommendedName>
    <alternativeName>
        <fullName evidence="10">Periplasmic folding chaperone</fullName>
    </alternativeName>
</protein>
<dbReference type="GO" id="GO:0005886">
    <property type="term" value="C:plasma membrane"/>
    <property type="evidence" value="ECO:0007669"/>
    <property type="project" value="UniProtKB-SubCell"/>
</dbReference>
<evidence type="ECO:0000313" key="15">
    <source>
        <dbReference type="Proteomes" id="UP000297065"/>
    </source>
</evidence>
<dbReference type="Gene3D" id="3.10.50.40">
    <property type="match status" value="1"/>
</dbReference>
<dbReference type="EMBL" id="CP036295">
    <property type="protein sequence ID" value="QCC86909.1"/>
    <property type="molecule type" value="Genomic_DNA"/>
</dbReference>
<evidence type="ECO:0000256" key="11">
    <source>
        <dbReference type="PROSITE-ProRule" id="PRU00278"/>
    </source>
</evidence>
<dbReference type="PROSITE" id="PS50198">
    <property type="entry name" value="PPIC_PPIASE_2"/>
    <property type="match status" value="1"/>
</dbReference>
<evidence type="ECO:0000256" key="7">
    <source>
        <dbReference type="ARBA" id="ARBA00023186"/>
    </source>
</evidence>
<evidence type="ECO:0000256" key="4">
    <source>
        <dbReference type="ARBA" id="ARBA00022692"/>
    </source>
</evidence>
<organism evidence="14 15">
    <name type="scientific">Desulfovibrio desulfuricans</name>
    <dbReference type="NCBI Taxonomy" id="876"/>
    <lineage>
        <taxon>Bacteria</taxon>
        <taxon>Pseudomonadati</taxon>
        <taxon>Thermodesulfobacteriota</taxon>
        <taxon>Desulfovibrionia</taxon>
        <taxon>Desulfovibrionales</taxon>
        <taxon>Desulfovibrionaceae</taxon>
        <taxon>Desulfovibrio</taxon>
    </lineage>
</organism>
<evidence type="ECO:0000256" key="8">
    <source>
        <dbReference type="ARBA" id="ARBA00038408"/>
    </source>
</evidence>
<dbReference type="RefSeq" id="WP_136400949.1">
    <property type="nucleotide sequence ID" value="NZ_CP036295.1"/>
</dbReference>
<dbReference type="PANTHER" id="PTHR47529:SF1">
    <property type="entry name" value="PERIPLASMIC CHAPERONE PPID"/>
    <property type="match status" value="1"/>
</dbReference>
<dbReference type="GO" id="GO:0003755">
    <property type="term" value="F:peptidyl-prolyl cis-trans isomerase activity"/>
    <property type="evidence" value="ECO:0007669"/>
    <property type="project" value="UniProtKB-KW"/>
</dbReference>
<dbReference type="PANTHER" id="PTHR47529">
    <property type="entry name" value="PEPTIDYL-PROLYL CIS-TRANS ISOMERASE D"/>
    <property type="match status" value="1"/>
</dbReference>
<gene>
    <name evidence="14" type="ORF">DDIC_13685</name>
</gene>
<dbReference type="AlphaFoldDB" id="A0A4P7UKV3"/>
<evidence type="ECO:0000256" key="1">
    <source>
        <dbReference type="ARBA" id="ARBA00004382"/>
    </source>
</evidence>
<evidence type="ECO:0000256" key="10">
    <source>
        <dbReference type="ARBA" id="ARBA00042775"/>
    </source>
</evidence>
<keyword evidence="3" id="KW-0997">Cell inner membrane</keyword>
<keyword evidence="2" id="KW-1003">Cell membrane</keyword>
<sequence>MLEYIRSNSQSLGVKLAFGLIILVFIFWGVGSMKDSGTGNLVAVVNGDPITARDFEMAYRNAEESVMRNNPGVSRDLVRQGLGRQVLRDLVSQTLLRQEAARTGITVTPLELRMAVGQIPAFQNAKGQFDPESYKRVLQMQRITPAQYEHDMGEDLLRQKLFALVTAAAWHDPAEAQNRYNFLREQRVPDYIFVPAADFMAGAKPTDAEVAAYYDSHKGEFAIPPKVDVAYIRISPENLIKPESVSEADARKWYDANASRFNQQEEVKAAHILVPLAEDASEADVKKAQETVAAIQAELKSGKSFADVANAHNGPNAAGPGGELGWIKRGSTVKPFEDAAFALDAGKVSAPVRSQFGLHIIKVEEKKGGGTQPFAAVAAEVRKAMAKEQGADKLRDVLDNLIEDNILGKPLEKSAQALGLEAQQTGLASAHDLQQKMGITAESAAVLEKTPANSPVDRALEAGDAYVVARVLNAQPASSEPLEAVKEKITTRLQGEKALTEAMRAATERRKGLVDGAINPTLKTGMNIKTAKPMDRSGTLADFGPDPELAAAVFSVKIGQWLPAAFAVSSPKDGQGAVLVHVGAVQPSDPAEWDMVKDIMANAVERERVQGLYETFMQRLLSTAKVEVHNMDIVDRKNM</sequence>
<dbReference type="Pfam" id="PF13616">
    <property type="entry name" value="Rotamase_3"/>
    <property type="match status" value="1"/>
</dbReference>
<keyword evidence="7" id="KW-0143">Chaperone</keyword>
<evidence type="ECO:0000256" key="12">
    <source>
        <dbReference type="SAM" id="Phobius"/>
    </source>
</evidence>
<dbReference type="SUPFAM" id="SSF109998">
    <property type="entry name" value="Triger factor/SurA peptide-binding domain-like"/>
    <property type="match status" value="1"/>
</dbReference>
<dbReference type="SUPFAM" id="SSF54534">
    <property type="entry name" value="FKBP-like"/>
    <property type="match status" value="1"/>
</dbReference>
<evidence type="ECO:0000256" key="3">
    <source>
        <dbReference type="ARBA" id="ARBA00022519"/>
    </source>
</evidence>
<dbReference type="Proteomes" id="UP000297065">
    <property type="component" value="Chromosome"/>
</dbReference>
<comment type="similarity">
    <text evidence="8">Belongs to the PpiD chaperone family.</text>
</comment>